<dbReference type="EMBL" id="JAIVGD010000005">
    <property type="protein sequence ID" value="KAH0773538.1"/>
    <property type="molecule type" value="Genomic_DNA"/>
</dbReference>
<proteinExistence type="predicted"/>
<dbReference type="InterPro" id="IPR046796">
    <property type="entry name" value="Transposase_32_dom"/>
</dbReference>
<name>A0ABQ7VYH4_SOLTU</name>
<accession>A0ABQ7VYH4</accession>
<reference evidence="2 3" key="1">
    <citation type="journal article" date="2021" name="bioRxiv">
        <title>Chromosome-scale and haplotype-resolved genome assembly of a tetraploid potato cultivar.</title>
        <authorList>
            <person name="Sun H."/>
            <person name="Jiao W.-B."/>
            <person name="Krause K."/>
            <person name="Campoy J.A."/>
            <person name="Goel M."/>
            <person name="Folz-Donahue K."/>
            <person name="Kukat C."/>
            <person name="Huettel B."/>
            <person name="Schneeberger K."/>
        </authorList>
    </citation>
    <scope>NUCLEOTIDE SEQUENCE [LARGE SCALE GENOMIC DNA]</scope>
    <source>
        <strain evidence="2">SolTubOtavaFocal</strain>
        <tissue evidence="2">Leaves</tissue>
    </source>
</reference>
<evidence type="ECO:0000259" key="1">
    <source>
        <dbReference type="Pfam" id="PF20167"/>
    </source>
</evidence>
<dbReference type="Proteomes" id="UP000826656">
    <property type="component" value="Unassembled WGS sequence"/>
</dbReference>
<organism evidence="2 3">
    <name type="scientific">Solanum tuberosum</name>
    <name type="common">Potato</name>
    <dbReference type="NCBI Taxonomy" id="4113"/>
    <lineage>
        <taxon>Eukaryota</taxon>
        <taxon>Viridiplantae</taxon>
        <taxon>Streptophyta</taxon>
        <taxon>Embryophyta</taxon>
        <taxon>Tracheophyta</taxon>
        <taxon>Spermatophyta</taxon>
        <taxon>Magnoliopsida</taxon>
        <taxon>eudicotyledons</taxon>
        <taxon>Gunneridae</taxon>
        <taxon>Pentapetalae</taxon>
        <taxon>asterids</taxon>
        <taxon>lamiids</taxon>
        <taxon>Solanales</taxon>
        <taxon>Solanaceae</taxon>
        <taxon>Solanoideae</taxon>
        <taxon>Solaneae</taxon>
        <taxon>Solanum</taxon>
    </lineage>
</organism>
<evidence type="ECO:0000313" key="2">
    <source>
        <dbReference type="EMBL" id="KAH0773538.1"/>
    </source>
</evidence>
<gene>
    <name evidence="2" type="ORF">KY290_010675</name>
</gene>
<keyword evidence="3" id="KW-1185">Reference proteome</keyword>
<evidence type="ECO:0000313" key="3">
    <source>
        <dbReference type="Proteomes" id="UP000826656"/>
    </source>
</evidence>
<feature type="domain" description="Putative plant transposon protein" evidence="1">
    <location>
        <begin position="41"/>
        <end position="147"/>
    </location>
</feature>
<sequence>MTPKVEEEEYYDESSNDHIKAYHILGAEFYTDSLEMDFGGEVVITISGVQVHFGLAIINALYRLQDVDDEGLTNQYWLSIFCAQIIPSTHDTKVTLARIVCIASIMDGIGINTGRLIMDQIVELAQGRAKCIIFTSHITRLCYDGGVVKCTTDEEKKLRKEIHPLNKKGR</sequence>
<comment type="caution">
    <text evidence="2">The sequence shown here is derived from an EMBL/GenBank/DDBJ whole genome shotgun (WGS) entry which is preliminary data.</text>
</comment>
<protein>
    <recommendedName>
        <fullName evidence="1">Putative plant transposon protein domain-containing protein</fullName>
    </recommendedName>
</protein>
<dbReference type="Pfam" id="PF20167">
    <property type="entry name" value="Transposase_32"/>
    <property type="match status" value="1"/>
</dbReference>